<sequence>MLFFPNGGVKPKLKPIQAVARKAGLPLAFLEPYGRGKAKIDWRVLKRLKGRKDGKLILVSSMNPTRFGEGKTVTTIGLAQALARLGKKALICLRQPSMGPVFGVKGGATGGGKSKVEPAEDINLMFTGDIAAVSAAANLLAALIDNHLARGNKLGLDPDRIAWPRALDVNDRALRDITVCQGTNVCVEHESHFVISAASEVMACLCLANDLTELKEMLGSIVVGYSRKGGTVRAVRARQLKAAGAMAAILRDALKPNLVQSTEGIPAFVHGGPFANIAHGTNSVLATRLALKLAHGGHVVTEAGFGSDLGLEKFMDIVSRKAGYKPDCVVLVASLKALKHHGGAREPEKRNQAALEQGFANLEKHVENAALFGLPCVVAINRFPLDSAQETEWVRGKCAALGVEAVPSRVFAEGGRGGEELARAVLKAVQRPGQRPGRAHALYSLQWPLKKKIEAIATHVYGAGRVTFSAEARRDLKRLEALGFGRLPVCVSKTQYSLSDDPEKRGRPRGFSLRVRGAQVSAGAGFVVVYVGDLISLPGLPEKPAAERMDVDEKGEVTGLF</sequence>
<dbReference type="InterPro" id="IPR020628">
    <property type="entry name" value="Formate_THF_ligase_CS"/>
</dbReference>
<dbReference type="InterPro" id="IPR000559">
    <property type="entry name" value="Formate_THF_ligase"/>
</dbReference>
<evidence type="ECO:0000313" key="7">
    <source>
        <dbReference type="EMBL" id="MBS3063565.1"/>
    </source>
</evidence>
<evidence type="ECO:0000256" key="1">
    <source>
        <dbReference type="ARBA" id="ARBA00004777"/>
    </source>
</evidence>
<dbReference type="NCBIfam" id="NF010030">
    <property type="entry name" value="PRK13505.1"/>
    <property type="match status" value="1"/>
</dbReference>
<keyword evidence="4 7" id="KW-0436">Ligase</keyword>
<dbReference type="Proteomes" id="UP000678237">
    <property type="component" value="Unassembled WGS sequence"/>
</dbReference>
<keyword evidence="6" id="KW-0067">ATP-binding</keyword>
<organism evidence="7 8">
    <name type="scientific">Candidatus Iainarchaeum sp</name>
    <dbReference type="NCBI Taxonomy" id="3101447"/>
    <lineage>
        <taxon>Archaea</taxon>
        <taxon>Candidatus Iainarchaeota</taxon>
        <taxon>Candidatus Iainarchaeia</taxon>
        <taxon>Candidatus Iainarchaeales</taxon>
        <taxon>Candidatus Iainarchaeaceae</taxon>
        <taxon>Candidatus Iainarchaeum</taxon>
    </lineage>
</organism>
<evidence type="ECO:0000256" key="4">
    <source>
        <dbReference type="ARBA" id="ARBA00022598"/>
    </source>
</evidence>
<comment type="pathway">
    <text evidence="1">One-carbon metabolism; tetrahydrofolate interconversion.</text>
</comment>
<evidence type="ECO:0000256" key="2">
    <source>
        <dbReference type="ARBA" id="ARBA00012295"/>
    </source>
</evidence>
<dbReference type="Gene3D" id="3.30.1510.10">
    <property type="entry name" value="Domain 2, N(10)-formyltetrahydrofolate synthetase"/>
    <property type="match status" value="1"/>
</dbReference>
<dbReference type="Pfam" id="PF01268">
    <property type="entry name" value="FTHFS"/>
    <property type="match status" value="1"/>
</dbReference>
<dbReference type="EMBL" id="JAGVWE010000006">
    <property type="protein sequence ID" value="MBS3063565.1"/>
    <property type="molecule type" value="Genomic_DNA"/>
</dbReference>
<dbReference type="InterPro" id="IPR027417">
    <property type="entry name" value="P-loop_NTPase"/>
</dbReference>
<evidence type="ECO:0000256" key="6">
    <source>
        <dbReference type="ARBA" id="ARBA00022840"/>
    </source>
</evidence>
<evidence type="ECO:0000313" key="8">
    <source>
        <dbReference type="Proteomes" id="UP000678237"/>
    </source>
</evidence>
<dbReference type="AlphaFoldDB" id="A0A8T4LK22"/>
<dbReference type="HAMAP" id="MF_01543">
    <property type="entry name" value="FTHFS"/>
    <property type="match status" value="1"/>
</dbReference>
<keyword evidence="5" id="KW-0547">Nucleotide-binding</keyword>
<gene>
    <name evidence="7" type="ORF">J4203_06920</name>
</gene>
<evidence type="ECO:0000256" key="5">
    <source>
        <dbReference type="ARBA" id="ARBA00022741"/>
    </source>
</evidence>
<dbReference type="SUPFAM" id="SSF52540">
    <property type="entry name" value="P-loop containing nucleoside triphosphate hydrolases"/>
    <property type="match status" value="1"/>
</dbReference>
<reference evidence="7" key="2">
    <citation type="submission" date="2021-05" db="EMBL/GenBank/DDBJ databases">
        <title>Protein family content uncovers lineage relationships and bacterial pathway maintenance mechanisms in DPANN archaea.</title>
        <authorList>
            <person name="Castelle C.J."/>
            <person name="Meheust R."/>
            <person name="Jaffe A.L."/>
            <person name="Seitz K."/>
            <person name="Gong X."/>
            <person name="Baker B.J."/>
            <person name="Banfield J.F."/>
        </authorList>
    </citation>
    <scope>NUCLEOTIDE SEQUENCE</scope>
    <source>
        <strain evidence="7">RIFCSPLOWO2_01_FULL_58_19</strain>
    </source>
</reference>
<dbReference type="GO" id="GO:0004329">
    <property type="term" value="F:formate-tetrahydrofolate ligase activity"/>
    <property type="evidence" value="ECO:0007669"/>
    <property type="project" value="UniProtKB-EC"/>
</dbReference>
<dbReference type="GO" id="GO:0006730">
    <property type="term" value="P:one-carbon metabolic process"/>
    <property type="evidence" value="ECO:0007669"/>
    <property type="project" value="UniProtKB-KW"/>
</dbReference>
<dbReference type="GO" id="GO:0005524">
    <property type="term" value="F:ATP binding"/>
    <property type="evidence" value="ECO:0007669"/>
    <property type="project" value="UniProtKB-KW"/>
</dbReference>
<dbReference type="Gene3D" id="3.10.410.10">
    <property type="entry name" value="Formyltetrahydrofolate synthetase, domain 3"/>
    <property type="match status" value="1"/>
</dbReference>
<protein>
    <recommendedName>
        <fullName evidence="2">formate--tetrahydrofolate ligase</fullName>
        <ecNumber evidence="2">6.3.4.3</ecNumber>
    </recommendedName>
</protein>
<dbReference type="PROSITE" id="PS00721">
    <property type="entry name" value="FTHFS_1"/>
    <property type="match status" value="1"/>
</dbReference>
<dbReference type="EC" id="6.3.4.3" evidence="2"/>
<dbReference type="Gene3D" id="3.40.50.300">
    <property type="entry name" value="P-loop containing nucleotide triphosphate hydrolases"/>
    <property type="match status" value="1"/>
</dbReference>
<reference evidence="7" key="1">
    <citation type="submission" date="2021-03" db="EMBL/GenBank/DDBJ databases">
        <authorList>
            <person name="Jaffe A."/>
        </authorList>
    </citation>
    <scope>NUCLEOTIDE SEQUENCE</scope>
    <source>
        <strain evidence="7">RIFCSPLOWO2_01_FULL_58_19</strain>
    </source>
</reference>
<evidence type="ECO:0000256" key="3">
    <source>
        <dbReference type="ARBA" id="ARBA00022563"/>
    </source>
</evidence>
<keyword evidence="3" id="KW-0554">One-carbon metabolism</keyword>
<proteinExistence type="inferred from homology"/>
<name>A0A8T4LK22_9ARCH</name>
<comment type="caution">
    <text evidence="7">The sequence shown here is derived from an EMBL/GenBank/DDBJ whole genome shotgun (WGS) entry which is preliminary data.</text>
</comment>
<accession>A0A8T4LK22</accession>